<reference evidence="2 3" key="1">
    <citation type="submission" date="2014-07" db="EMBL/GenBank/DDBJ databases">
        <title>Porphyromonadaceae bacterium OUH 334697 = ATCC BAA-2682 = DSM 28341 draft genome.</title>
        <authorList>
            <person name="Sydenham T.V."/>
            <person name="Hasman H."/>
            <person name="Justesen U.S."/>
        </authorList>
    </citation>
    <scope>NUCLEOTIDE SEQUENCE [LARGE SCALE GENOMIC DNA]</scope>
    <source>
        <strain evidence="2 3">OUH 334697</strain>
    </source>
</reference>
<comment type="caution">
    <text evidence="2">The sequence shown here is derived from an EMBL/GenBank/DDBJ whole genome shotgun (WGS) entry which is preliminary data.</text>
</comment>
<dbReference type="EMBL" id="JPIT01000016">
    <property type="protein sequence ID" value="KIO46168.1"/>
    <property type="molecule type" value="Genomic_DNA"/>
</dbReference>
<evidence type="ECO:0000256" key="1">
    <source>
        <dbReference type="SAM" id="MobiDB-lite"/>
    </source>
</evidence>
<name>A0AB34R5Z3_9PORP</name>
<evidence type="ECO:0000313" key="3">
    <source>
        <dbReference type="Proteomes" id="UP000031937"/>
    </source>
</evidence>
<proteinExistence type="predicted"/>
<feature type="compositionally biased region" description="Gly residues" evidence="1">
    <location>
        <begin position="326"/>
        <end position="339"/>
    </location>
</feature>
<dbReference type="AlphaFoldDB" id="A0AB34R5Z3"/>
<organism evidence="2 3">
    <name type="scientific">Sanguibacteroides justesenii</name>
    <dbReference type="NCBI Taxonomy" id="1547597"/>
    <lineage>
        <taxon>Bacteria</taxon>
        <taxon>Pseudomonadati</taxon>
        <taxon>Bacteroidota</taxon>
        <taxon>Bacteroidia</taxon>
        <taxon>Bacteroidales</taxon>
        <taxon>Porphyromonadaceae</taxon>
        <taxon>Sanguibacteroides</taxon>
    </lineage>
</organism>
<evidence type="ECO:0008006" key="4">
    <source>
        <dbReference type="Google" id="ProtNLM"/>
    </source>
</evidence>
<accession>A0AB34R5Z3</accession>
<sequence>MKKLIYLCCIVLIEVFLYGCNDDIEIIDTDVGLNYKGENRVGLSFIEKVNEQNKEEEIKQLLDSCGGKLVMDYVQYGVGFGEGFHYLIPVQSEKSGVIDACVIFPVITDIAGNPQPEILLGIPRLVDRGMFVKLPSVQKEMRSVFFRKWKQRGLKVDSLLCVSQDLSIENVGTKVKTQTAENENVVQASTEPLEYRGHIDYYIEIYNGMESGEDEPCANGISLEDRSEIFRRHGKFLFEYAGSVKYPEIYVEMEFLDVTFFSFHYVERKKVIQTLQNYMERCRYDFKSVYGVSDVLYVIDVYGSGGGGSTTNPGVGGGDPVDPGDEGGGSSGGSGGSGSGTTTDPGTGGGGEENLQVVLNVNITSVELMERYDIKVEVMTRTPSGNVYPSVAHVEVMMRREGMPRWQVVAEEPNRNPFDCRRTAISPGFFEVRAEVRLPSGKILFSNVVRVEEKYPGIAKFKDHAAVKSRAVDLWNKTVAFATQNQNSRQVREYGSLIYLNTATGEYSTGEDVLGEEVTLDRDVTATVNFVYPEHTPDPTEANLLVVGCIHSHYPLTWAARGVEREVGPSPEDFDCELPGIVYDYEKVILAGDPVDIPENSKRYYTYGKERRATP</sequence>
<gene>
    <name evidence="2" type="ORF">IE90_05040</name>
</gene>
<feature type="region of interest" description="Disordered" evidence="1">
    <location>
        <begin position="308"/>
        <end position="354"/>
    </location>
</feature>
<dbReference type="RefSeq" id="WP_041502787.1">
    <property type="nucleotide sequence ID" value="NZ_JPIT01000016.1"/>
</dbReference>
<evidence type="ECO:0000313" key="2">
    <source>
        <dbReference type="EMBL" id="KIO46168.1"/>
    </source>
</evidence>
<dbReference type="Proteomes" id="UP000031937">
    <property type="component" value="Unassembled WGS sequence"/>
</dbReference>
<feature type="compositionally biased region" description="Gly residues" evidence="1">
    <location>
        <begin position="308"/>
        <end position="319"/>
    </location>
</feature>
<protein>
    <recommendedName>
        <fullName evidence="4">DUF4906 domain-containing protein</fullName>
    </recommendedName>
</protein>